<comment type="caution">
    <text evidence="1">The sequence shown here is derived from an EMBL/GenBank/DDBJ whole genome shotgun (WGS) entry which is preliminary data.</text>
</comment>
<name>A0A511JMU6_9CELL</name>
<proteinExistence type="predicted"/>
<dbReference type="Proteomes" id="UP000321049">
    <property type="component" value="Unassembled WGS sequence"/>
</dbReference>
<evidence type="ECO:0000313" key="2">
    <source>
        <dbReference type="Proteomes" id="UP000321049"/>
    </source>
</evidence>
<dbReference type="AlphaFoldDB" id="A0A511JMU6"/>
<accession>A0A511JMU6</accession>
<evidence type="ECO:0000313" key="1">
    <source>
        <dbReference type="EMBL" id="GEL99296.1"/>
    </source>
</evidence>
<gene>
    <name evidence="1" type="ORF">CTE05_28430</name>
</gene>
<reference evidence="1 2" key="1">
    <citation type="submission" date="2019-07" db="EMBL/GenBank/DDBJ databases">
        <title>Whole genome shotgun sequence of Cellulomonas terrae NBRC 100819.</title>
        <authorList>
            <person name="Hosoyama A."/>
            <person name="Uohara A."/>
            <person name="Ohji S."/>
            <person name="Ichikawa N."/>
        </authorList>
    </citation>
    <scope>NUCLEOTIDE SEQUENCE [LARGE SCALE GENOMIC DNA]</scope>
    <source>
        <strain evidence="1 2">NBRC 100819</strain>
    </source>
</reference>
<organism evidence="1 2">
    <name type="scientific">Cellulomonas terrae</name>
    <dbReference type="NCBI Taxonomy" id="311234"/>
    <lineage>
        <taxon>Bacteria</taxon>
        <taxon>Bacillati</taxon>
        <taxon>Actinomycetota</taxon>
        <taxon>Actinomycetes</taxon>
        <taxon>Micrococcales</taxon>
        <taxon>Cellulomonadaceae</taxon>
        <taxon>Cellulomonas</taxon>
    </lineage>
</organism>
<dbReference type="OrthoDB" id="4485313at2"/>
<keyword evidence="2" id="KW-1185">Reference proteome</keyword>
<sequence>MRVLYDDLVDVDYGFLELGPDYARHEYFLESRGGQRNGLCGAQVPGHLTMAIGLNDGEVPVRVEVHEVVPSTDPVWEDVVEVSFAPIDAPYTLTAFQFGVVLDLPVPGTYRARWSASGMDAAHANGIPEGGSAPDRYLLQLWPAPWGPDEVVRQSSKLAAYWHSVAAETPPPPPPPTPEEVAVALARQEEEDCRAALAHAARLEALHWGGRPPTDDLRAWGSPAAQLAHQDRALLDDLATLTPEQQREVALWTARRACDHAGVADRPEVVEALRRVARGEPSAPFWQEWSSAWDAVFPPEPGEVVETVVTLVEGVGHVSAAAPEMAAVGALMAVTDPHAGRAVAGAVDYLGHSLGDPRTSFDEVRDLVARLRATGGPPT</sequence>
<dbReference type="RefSeq" id="WP_146846948.1">
    <property type="nucleotide sequence ID" value="NZ_BJWH01000015.1"/>
</dbReference>
<dbReference type="EMBL" id="BJWH01000015">
    <property type="protein sequence ID" value="GEL99296.1"/>
    <property type="molecule type" value="Genomic_DNA"/>
</dbReference>
<protein>
    <submittedName>
        <fullName evidence="1">Uncharacterized protein</fullName>
    </submittedName>
</protein>